<dbReference type="PROSITE" id="PS51462">
    <property type="entry name" value="NUDIX"/>
    <property type="match status" value="1"/>
</dbReference>
<dbReference type="Gene3D" id="2.60.40.150">
    <property type="entry name" value="C2 domain"/>
    <property type="match status" value="1"/>
</dbReference>
<dbReference type="AlphaFoldDB" id="A0A5N6L3L9"/>
<dbReference type="PANTHER" id="PTHR11254">
    <property type="entry name" value="HECT DOMAIN UBIQUITIN-PROTEIN LIGASE"/>
    <property type="match status" value="1"/>
</dbReference>
<dbReference type="SMART" id="SM00456">
    <property type="entry name" value="WW"/>
    <property type="match status" value="1"/>
</dbReference>
<evidence type="ECO:0000313" key="15">
    <source>
        <dbReference type="EMBL" id="KAB8670382.1"/>
    </source>
</evidence>
<dbReference type="SUPFAM" id="SSF54928">
    <property type="entry name" value="RNA-binding domain, RBD"/>
    <property type="match status" value="1"/>
</dbReference>
<dbReference type="CDD" id="cd12306">
    <property type="entry name" value="RRM_II_PABPs"/>
    <property type="match status" value="1"/>
</dbReference>
<gene>
    <name evidence="15" type="ORF">FH972_026295</name>
</gene>
<dbReference type="Pfam" id="PF00397">
    <property type="entry name" value="WW"/>
    <property type="match status" value="1"/>
</dbReference>
<feature type="region of interest" description="Disordered" evidence="9">
    <location>
        <begin position="533"/>
        <end position="631"/>
    </location>
</feature>
<evidence type="ECO:0000256" key="9">
    <source>
        <dbReference type="SAM" id="MobiDB-lite"/>
    </source>
</evidence>
<dbReference type="SMART" id="SM00360">
    <property type="entry name" value="RRM"/>
    <property type="match status" value="1"/>
</dbReference>
<dbReference type="SUPFAM" id="SSF56204">
    <property type="entry name" value="Hect, E3 ligase catalytic domain"/>
    <property type="match status" value="1"/>
</dbReference>
<keyword evidence="6 7" id="KW-0833">Ubl conjugation pathway</keyword>
<evidence type="ECO:0000259" key="10">
    <source>
        <dbReference type="PROSITE" id="PS50004"/>
    </source>
</evidence>
<feature type="domain" description="C2" evidence="10">
    <location>
        <begin position="264"/>
        <end position="384"/>
    </location>
</feature>
<comment type="caution">
    <text evidence="7">Lacks conserved residue(s) required for the propagation of feature annotation.</text>
</comment>
<dbReference type="PROSITE" id="PS50102">
    <property type="entry name" value="RRM"/>
    <property type="match status" value="1"/>
</dbReference>
<keyword evidence="8" id="KW-0694">RNA-binding</keyword>
<dbReference type="InterPro" id="IPR036020">
    <property type="entry name" value="WW_dom_sf"/>
</dbReference>
<feature type="region of interest" description="Disordered" evidence="9">
    <location>
        <begin position="918"/>
        <end position="999"/>
    </location>
</feature>
<dbReference type="CDD" id="cd08382">
    <property type="entry name" value="C2_Smurf-like"/>
    <property type="match status" value="1"/>
</dbReference>
<dbReference type="FunFam" id="2.20.70.10:FF:000053">
    <property type="entry name" value="E3 ubiquitin-protein ligase"/>
    <property type="match status" value="1"/>
</dbReference>
<dbReference type="SMART" id="SM00239">
    <property type="entry name" value="C2"/>
    <property type="match status" value="1"/>
</dbReference>
<dbReference type="SMART" id="SM00119">
    <property type="entry name" value="HECTc"/>
    <property type="match status" value="1"/>
</dbReference>
<reference evidence="15 16" key="1">
    <citation type="submission" date="2019-06" db="EMBL/GenBank/DDBJ databases">
        <title>A chromosomal-level reference genome of Carpinus fangiana (Coryloideae, Betulaceae).</title>
        <authorList>
            <person name="Yang X."/>
            <person name="Wang Z."/>
            <person name="Zhang L."/>
            <person name="Hao G."/>
            <person name="Liu J."/>
            <person name="Yang Y."/>
        </authorList>
    </citation>
    <scope>NUCLEOTIDE SEQUENCE [LARGE SCALE GENOMIC DNA]</scope>
    <source>
        <strain evidence="15">Cfa_2016G</strain>
        <tissue evidence="15">Leaf</tissue>
    </source>
</reference>
<dbReference type="InterPro" id="IPR000504">
    <property type="entry name" value="RRM_dom"/>
</dbReference>
<sequence>MVVLFFYGKGQLPIAWAENKPRGCLVRHAVSCDLHLQHRTASSGCSRGPSRADFHGPWFCTIPTKQTMKGLRCSPPTHIIMSDEEHQVKDEQLDVHEEDGNDEEEITAMKKRVQEMEAEAAKLREMQSQLDQSQSSELREDKEAVDQRSVFVGNVDYGATPEEIQAHFQECGSINRVTILLDKFSGHPKGYAYVEFSEPSLVNQALVLNESVFRGRSLKVRSSPTASQTSGIANTCTRSFRRGRTCRVSLVAGVVDEEAHVAEAAPILLVGEEAMEGLATDNHRVEVIAADGLYKRDVFRFPDPFAVATINGEQTQTTQVIKKTLNPYWNEAFDLRATDDSILAIQIFDQKKFKKKDQGFLGVINVRIGGIIDLDVGGDEMLTRDLKKSNDNLVVHGKLIFNISTNLSTPIRNGQGAPAAGATTPAANGSVSQAGPSTPSTPSAASALAPDSALGRLSLNSGPPPPRIGGQPPPAGPNGAPAPGVAGASGQSGGRYFTSFEDNQGRLPAGWERREDNLGRTYYVDHNTRTTTWNRPTAAYNEREQRATMEANTQAERTRHQQRMLPEDRTGASSPSQEGAPPPASTPPSGTNQANAVSMMATGATTAGTDHNTKTTTWDDPRLPSSLDPNVPQYKRDFRRKLIYFRSQPALRILSGQCHVKVRRSNIFEDSYAEIMRQPATDLKKRLMIKFDGEEGLDYGGVSREFFFLLSHEMFNPFYCLFEYSAHDNYTLQINPHSGVNPEHLNYFKFIGRVVGLAIFHRRFLDAFFIGAFYKMILRKKVLRAFRSMDSRISKVAMDHDGSPLKKAESFNRLDLPPYKTLEELQKKLTWAVEETAAIARLRSYVPPPATWHSLPLSRRAAVLILLFADKKGDLRVVLTMRSSTLKSYAGQAALPGGKADHMAETPLQVSRREAAEEIGLPEPTYPISTDSAEKQAATSPDEAVTPLERQLWDTNASSEAAAKDDGSKSYPDPLIAARPGTAPYPASISATGSSPLPYRPHPPRDAPDPLAALSRFRVFGMTARILVDCARVAYAEEPQFEHNSHFGDEAVIAKLIEAGRLGVERKSGEEFVGGDVRRLLRSAKETKQRGAGRL</sequence>
<feature type="domain" description="RRM" evidence="12">
    <location>
        <begin position="148"/>
        <end position="225"/>
    </location>
</feature>
<dbReference type="GO" id="GO:0061630">
    <property type="term" value="F:ubiquitin protein ligase activity"/>
    <property type="evidence" value="ECO:0007669"/>
    <property type="project" value="UniProtKB-EC"/>
</dbReference>
<keyword evidence="5" id="KW-0677">Repeat</keyword>
<dbReference type="Gene3D" id="3.90.79.10">
    <property type="entry name" value="Nucleoside Triphosphate Pyrophosphohydrolase"/>
    <property type="match status" value="1"/>
</dbReference>
<evidence type="ECO:0000256" key="8">
    <source>
        <dbReference type="PROSITE-ProRule" id="PRU00176"/>
    </source>
</evidence>
<keyword evidence="16" id="KW-1185">Reference proteome</keyword>
<feature type="compositionally biased region" description="Basic and acidic residues" evidence="9">
    <location>
        <begin position="611"/>
        <end position="622"/>
    </location>
</feature>
<feature type="compositionally biased region" description="Pro residues" evidence="9">
    <location>
        <begin position="462"/>
        <end position="476"/>
    </location>
</feature>
<dbReference type="GO" id="GO:0005737">
    <property type="term" value="C:cytoplasm"/>
    <property type="evidence" value="ECO:0007669"/>
    <property type="project" value="TreeGrafter"/>
</dbReference>
<evidence type="ECO:0000256" key="7">
    <source>
        <dbReference type="PROSITE-ProRule" id="PRU00104"/>
    </source>
</evidence>
<accession>A0A5N6L3L9</accession>
<comment type="caution">
    <text evidence="15">The sequence shown here is derived from an EMBL/GenBank/DDBJ whole genome shotgun (WGS) entry which is preliminary data.</text>
</comment>
<proteinExistence type="predicted"/>
<feature type="domain" description="Nudix hydrolase" evidence="14">
    <location>
        <begin position="858"/>
        <end position="1024"/>
    </location>
</feature>
<dbReference type="GO" id="GO:0003723">
    <property type="term" value="F:RNA binding"/>
    <property type="evidence" value="ECO:0007669"/>
    <property type="project" value="UniProtKB-UniRule"/>
</dbReference>
<feature type="domain" description="WW" evidence="11">
    <location>
        <begin position="505"/>
        <end position="538"/>
    </location>
</feature>
<dbReference type="Pfam" id="PF00632">
    <property type="entry name" value="HECT"/>
    <property type="match status" value="1"/>
</dbReference>
<dbReference type="InterPro" id="IPR050409">
    <property type="entry name" value="E3_ubiq-protein_ligase"/>
</dbReference>
<evidence type="ECO:0000256" key="1">
    <source>
        <dbReference type="ARBA" id="ARBA00000885"/>
    </source>
</evidence>
<evidence type="ECO:0000259" key="13">
    <source>
        <dbReference type="PROSITE" id="PS50237"/>
    </source>
</evidence>
<dbReference type="Gene3D" id="2.20.70.10">
    <property type="match status" value="1"/>
</dbReference>
<dbReference type="InterPro" id="IPR000008">
    <property type="entry name" value="C2_dom"/>
</dbReference>
<dbReference type="CDD" id="cd00201">
    <property type="entry name" value="WW"/>
    <property type="match status" value="2"/>
</dbReference>
<evidence type="ECO:0000256" key="6">
    <source>
        <dbReference type="ARBA" id="ARBA00022786"/>
    </source>
</evidence>
<dbReference type="EMBL" id="VIBQ01000084">
    <property type="protein sequence ID" value="KAB8670382.1"/>
    <property type="molecule type" value="Genomic_DNA"/>
</dbReference>
<dbReference type="EC" id="2.3.2.26" evidence="3"/>
<feature type="compositionally biased region" description="Low complexity" evidence="9">
    <location>
        <begin position="477"/>
        <end position="489"/>
    </location>
</feature>
<dbReference type="SUPFAM" id="SSF51045">
    <property type="entry name" value="WW domain"/>
    <property type="match status" value="1"/>
</dbReference>
<dbReference type="GO" id="GO:0006511">
    <property type="term" value="P:ubiquitin-dependent protein catabolic process"/>
    <property type="evidence" value="ECO:0007669"/>
    <property type="project" value="TreeGrafter"/>
</dbReference>
<name>A0A5N6L3L9_9ROSI</name>
<dbReference type="UniPathway" id="UPA00143"/>
<protein>
    <recommendedName>
        <fullName evidence="3">HECT-type E3 ubiquitin transferase</fullName>
        <ecNumber evidence="3">2.3.2.26</ecNumber>
    </recommendedName>
</protein>
<dbReference type="InterPro" id="IPR035983">
    <property type="entry name" value="Hect_E3_ubiquitin_ligase"/>
</dbReference>
<dbReference type="InterPro" id="IPR000569">
    <property type="entry name" value="HECT_dom"/>
</dbReference>
<dbReference type="Pfam" id="PF00076">
    <property type="entry name" value="RRM_1"/>
    <property type="match status" value="1"/>
</dbReference>
<dbReference type="PROSITE" id="PS50237">
    <property type="entry name" value="HECT"/>
    <property type="match status" value="1"/>
</dbReference>
<feature type="compositionally biased region" description="Low complexity" evidence="9">
    <location>
        <begin position="416"/>
        <end position="455"/>
    </location>
</feature>
<dbReference type="Proteomes" id="UP000327013">
    <property type="component" value="Unassembled WGS sequence"/>
</dbReference>
<dbReference type="SUPFAM" id="SSF55811">
    <property type="entry name" value="Nudix"/>
    <property type="match status" value="1"/>
</dbReference>
<feature type="domain" description="HECT" evidence="13">
    <location>
        <begin position="679"/>
        <end position="791"/>
    </location>
</feature>
<dbReference type="InterPro" id="IPR012677">
    <property type="entry name" value="Nucleotide-bd_a/b_plait_sf"/>
</dbReference>
<dbReference type="FunFam" id="3.90.1750.10:FF:000079">
    <property type="entry name" value="E3 ubiquitin-protein ligase"/>
    <property type="match status" value="1"/>
</dbReference>
<dbReference type="InterPro" id="IPR035892">
    <property type="entry name" value="C2_domain_sf"/>
</dbReference>
<evidence type="ECO:0000256" key="3">
    <source>
        <dbReference type="ARBA" id="ARBA00012485"/>
    </source>
</evidence>
<evidence type="ECO:0000313" key="16">
    <source>
        <dbReference type="Proteomes" id="UP000327013"/>
    </source>
</evidence>
<dbReference type="GO" id="GO:0016567">
    <property type="term" value="P:protein ubiquitination"/>
    <property type="evidence" value="ECO:0007669"/>
    <property type="project" value="UniProtKB-UniPathway"/>
</dbReference>
<feature type="region of interest" description="Disordered" evidence="9">
    <location>
        <begin position="412"/>
        <end position="512"/>
    </location>
</feature>
<keyword evidence="4" id="KW-0808">Transferase</keyword>
<dbReference type="InterPro" id="IPR035979">
    <property type="entry name" value="RBD_domain_sf"/>
</dbReference>
<feature type="compositionally biased region" description="Low complexity" evidence="9">
    <location>
        <begin position="127"/>
        <end position="136"/>
    </location>
</feature>
<dbReference type="OrthoDB" id="8068875at2759"/>
<dbReference type="InterPro" id="IPR015797">
    <property type="entry name" value="NUDIX_hydrolase-like_dom_sf"/>
</dbReference>
<comment type="pathway">
    <text evidence="2">Protein modification; protein ubiquitination.</text>
</comment>
<dbReference type="InterPro" id="IPR001202">
    <property type="entry name" value="WW_dom"/>
</dbReference>
<dbReference type="PROSITE" id="PS50020">
    <property type="entry name" value="WW_DOMAIN_2"/>
    <property type="match status" value="1"/>
</dbReference>
<evidence type="ECO:0000259" key="14">
    <source>
        <dbReference type="PROSITE" id="PS51462"/>
    </source>
</evidence>
<evidence type="ECO:0000256" key="2">
    <source>
        <dbReference type="ARBA" id="ARBA00004906"/>
    </source>
</evidence>
<evidence type="ECO:0000256" key="4">
    <source>
        <dbReference type="ARBA" id="ARBA00022679"/>
    </source>
</evidence>
<evidence type="ECO:0000259" key="12">
    <source>
        <dbReference type="PROSITE" id="PS50102"/>
    </source>
</evidence>
<dbReference type="Gene3D" id="3.90.1750.10">
    <property type="entry name" value="Hect, E3 ligase catalytic domains"/>
    <property type="match status" value="1"/>
</dbReference>
<dbReference type="PROSITE" id="PS50004">
    <property type="entry name" value="C2"/>
    <property type="match status" value="1"/>
</dbReference>
<dbReference type="SUPFAM" id="SSF49562">
    <property type="entry name" value="C2 domain (Calcium/lipid-binding domain, CaLB)"/>
    <property type="match status" value="1"/>
</dbReference>
<organism evidence="15 16">
    <name type="scientific">Carpinus fangiana</name>
    <dbReference type="NCBI Taxonomy" id="176857"/>
    <lineage>
        <taxon>Eukaryota</taxon>
        <taxon>Viridiplantae</taxon>
        <taxon>Streptophyta</taxon>
        <taxon>Embryophyta</taxon>
        <taxon>Tracheophyta</taxon>
        <taxon>Spermatophyta</taxon>
        <taxon>Magnoliopsida</taxon>
        <taxon>eudicotyledons</taxon>
        <taxon>Gunneridae</taxon>
        <taxon>Pentapetalae</taxon>
        <taxon>rosids</taxon>
        <taxon>fabids</taxon>
        <taxon>Fagales</taxon>
        <taxon>Betulaceae</taxon>
        <taxon>Carpinus</taxon>
    </lineage>
</organism>
<dbReference type="Gene3D" id="3.30.70.330">
    <property type="match status" value="1"/>
</dbReference>
<dbReference type="PANTHER" id="PTHR11254:SF440">
    <property type="entry name" value="E3 UBIQUITIN-PROTEIN LIGASE NEDD-4"/>
    <property type="match status" value="1"/>
</dbReference>
<dbReference type="PROSITE" id="PS01159">
    <property type="entry name" value="WW_DOMAIN_1"/>
    <property type="match status" value="1"/>
</dbReference>
<dbReference type="FunFam" id="2.60.40.150:FF:000074">
    <property type="entry name" value="E3 ubiquitin-protein ligase"/>
    <property type="match status" value="1"/>
</dbReference>
<dbReference type="Pfam" id="PF00293">
    <property type="entry name" value="NUDIX"/>
    <property type="match status" value="1"/>
</dbReference>
<dbReference type="Pfam" id="PF00168">
    <property type="entry name" value="C2"/>
    <property type="match status" value="1"/>
</dbReference>
<feature type="region of interest" description="Disordered" evidence="9">
    <location>
        <begin position="119"/>
        <end position="144"/>
    </location>
</feature>
<dbReference type="InterPro" id="IPR000086">
    <property type="entry name" value="NUDIX_hydrolase_dom"/>
</dbReference>
<evidence type="ECO:0000259" key="11">
    <source>
        <dbReference type="PROSITE" id="PS50020"/>
    </source>
</evidence>
<evidence type="ECO:0000256" key="5">
    <source>
        <dbReference type="ARBA" id="ARBA00022737"/>
    </source>
</evidence>
<comment type="catalytic activity">
    <reaction evidence="1">
        <text>S-ubiquitinyl-[E2 ubiquitin-conjugating enzyme]-L-cysteine + [acceptor protein]-L-lysine = [E2 ubiquitin-conjugating enzyme]-L-cysteine + N(6)-ubiquitinyl-[acceptor protein]-L-lysine.</text>
        <dbReference type="EC" id="2.3.2.26"/>
    </reaction>
</comment>